<proteinExistence type="predicted"/>
<dbReference type="Pfam" id="PF10988">
    <property type="entry name" value="DUF2807"/>
    <property type="match status" value="1"/>
</dbReference>
<accession>A0A554VM34</accession>
<keyword evidence="3" id="KW-1185">Reference proteome</keyword>
<evidence type="ECO:0000259" key="1">
    <source>
        <dbReference type="Pfam" id="PF10988"/>
    </source>
</evidence>
<dbReference type="PANTHER" id="PTHR39200:SF1">
    <property type="entry name" value="AUTO-TRANSPORTER ADHESIN HEAD GIN DOMAIN-CONTAINING PROTEIN-RELATED"/>
    <property type="match status" value="1"/>
</dbReference>
<dbReference type="Gene3D" id="2.160.20.120">
    <property type="match status" value="1"/>
</dbReference>
<organism evidence="2 3">
    <name type="scientific">Aquimarina algiphila</name>
    <dbReference type="NCBI Taxonomy" id="2047982"/>
    <lineage>
        <taxon>Bacteria</taxon>
        <taxon>Pseudomonadati</taxon>
        <taxon>Bacteroidota</taxon>
        <taxon>Flavobacteriia</taxon>
        <taxon>Flavobacteriales</taxon>
        <taxon>Flavobacteriaceae</taxon>
        <taxon>Aquimarina</taxon>
    </lineage>
</organism>
<dbReference type="OrthoDB" id="5585143at2"/>
<sequence>MKTNSKIINSLLFIVIALFTINLSVAQNKIKGNGNVTKEERAISSFNELIVKGVYNVYLAQGQKESVTVEADENLQQVVTVKNQGNTLVLGWKKGMNVKKKTKMNVYITLKDLKRLKVTGVGNVKTASELSLTELDLKVSGVGNTSLKLNCNKLEGEISMVGNLTLEGKVGEMKLDNNGTGALRGYNLIAQKLEVNNSGIGKVEVNAEEEISITSSGIGSVYYKGNAKTTKLDHKGIGKIKKVN</sequence>
<reference evidence="2 3" key="1">
    <citation type="submission" date="2019-07" db="EMBL/GenBank/DDBJ databases">
        <title>The draft genome sequence of Aquimarina algiphila M91.</title>
        <authorList>
            <person name="Meng X."/>
        </authorList>
    </citation>
    <scope>NUCLEOTIDE SEQUENCE [LARGE SCALE GENOMIC DNA]</scope>
    <source>
        <strain evidence="2 3">M91</strain>
    </source>
</reference>
<dbReference type="InterPro" id="IPR021255">
    <property type="entry name" value="DUF2807"/>
</dbReference>
<comment type="caution">
    <text evidence="2">The sequence shown here is derived from an EMBL/GenBank/DDBJ whole genome shotgun (WGS) entry which is preliminary data.</text>
</comment>
<evidence type="ECO:0000313" key="3">
    <source>
        <dbReference type="Proteomes" id="UP000318833"/>
    </source>
</evidence>
<evidence type="ECO:0000313" key="2">
    <source>
        <dbReference type="EMBL" id="TSE09252.1"/>
    </source>
</evidence>
<dbReference type="Proteomes" id="UP000318833">
    <property type="component" value="Unassembled WGS sequence"/>
</dbReference>
<name>A0A554VM34_9FLAO</name>
<gene>
    <name evidence="2" type="ORF">FOF46_09305</name>
</gene>
<dbReference type="PANTHER" id="PTHR39200">
    <property type="entry name" value="HYPOTHETICAL EXPORTED PROTEIN"/>
    <property type="match status" value="1"/>
</dbReference>
<dbReference type="RefSeq" id="WP_143916262.1">
    <property type="nucleotide sequence ID" value="NZ_CANMIK010000014.1"/>
</dbReference>
<dbReference type="EMBL" id="VLNR01000015">
    <property type="protein sequence ID" value="TSE09252.1"/>
    <property type="molecule type" value="Genomic_DNA"/>
</dbReference>
<protein>
    <submittedName>
        <fullName evidence="2">DUF2807 domain-containing protein</fullName>
    </submittedName>
</protein>
<feature type="domain" description="Putative auto-transporter adhesin head GIN" evidence="1">
    <location>
        <begin position="46"/>
        <end position="227"/>
    </location>
</feature>
<dbReference type="AlphaFoldDB" id="A0A554VM34"/>